<reference evidence="1 2" key="1">
    <citation type="submission" date="2015-09" db="EMBL/GenBank/DDBJ databases">
        <title>Genome announcement of multiple Pseudomonas syringae strains.</title>
        <authorList>
            <person name="Thakur S."/>
            <person name="Wang P.W."/>
            <person name="Gong Y."/>
            <person name="Weir B.S."/>
            <person name="Guttman D.S."/>
        </authorList>
    </citation>
    <scope>NUCLEOTIDE SEQUENCE [LARGE SCALE GENOMIC DNA]</scope>
    <source>
        <strain evidence="1 2">ICMP4531</strain>
    </source>
</reference>
<dbReference type="EMBL" id="LJQM01000111">
    <property type="protein sequence ID" value="KPX45834.1"/>
    <property type="molecule type" value="Genomic_DNA"/>
</dbReference>
<sequence length="180" mass="18966">MIIGTSALEQLVSRAVVGRKTVDEVSQDAFSSVAAAGLTSGSAPVTTQVSSSTSQDSGGYNESFARMMINLKSAGDTSLSEKTADRDNGFIGSVASATSTADTSSTDSVEQKFMDSLKQTAEEKVREKLTGVTQKDYDAMAPQDQLAIDQKVQDALKDKQNNVADDINTRIRGIKAGMVA</sequence>
<evidence type="ECO:0000313" key="1">
    <source>
        <dbReference type="EMBL" id="KPX45834.1"/>
    </source>
</evidence>
<dbReference type="Proteomes" id="UP000050557">
    <property type="component" value="Unassembled WGS sequence"/>
</dbReference>
<dbReference type="PATRIC" id="fig|251654.3.peg.3592"/>
<name>A0A0P9TXA6_9PSED</name>
<dbReference type="RefSeq" id="WP_054986007.1">
    <property type="nucleotide sequence ID" value="NZ_CP092918.1"/>
</dbReference>
<organism evidence="1 2">
    <name type="scientific">Pseudomonas syringae pv. helianthi</name>
    <dbReference type="NCBI Taxonomy" id="251654"/>
    <lineage>
        <taxon>Bacteria</taxon>
        <taxon>Pseudomonadati</taxon>
        <taxon>Pseudomonadota</taxon>
        <taxon>Gammaproteobacteria</taxon>
        <taxon>Pseudomonadales</taxon>
        <taxon>Pseudomonadaceae</taxon>
        <taxon>Pseudomonas</taxon>
    </lineage>
</organism>
<gene>
    <name evidence="1" type="ORF">ALO68_02674</name>
</gene>
<accession>A0A0P9TXA6</accession>
<protein>
    <submittedName>
        <fullName evidence="1">Uncharacterized protein</fullName>
    </submittedName>
</protein>
<comment type="caution">
    <text evidence="1">The sequence shown here is derived from an EMBL/GenBank/DDBJ whole genome shotgun (WGS) entry which is preliminary data.</text>
</comment>
<evidence type="ECO:0000313" key="2">
    <source>
        <dbReference type="Proteomes" id="UP000050557"/>
    </source>
</evidence>
<proteinExistence type="predicted"/>
<dbReference type="AlphaFoldDB" id="A0A0P9TXA6"/>